<keyword evidence="1" id="KW-0732">Signal</keyword>
<name>A0A2M3ZX48_9DIPT</name>
<feature type="chain" id="PRO_5014604245" evidence="1">
    <location>
        <begin position="21"/>
        <end position="81"/>
    </location>
</feature>
<sequence>MVFVWRANLLLLLVIRGSGPSPRTRLTGAGLLTVTACCYSMTHDPISARWHRHELQPKRSTAVVDSCSENSVKRVVDVVYS</sequence>
<organism evidence="2">
    <name type="scientific">Anopheles braziliensis</name>
    <dbReference type="NCBI Taxonomy" id="58242"/>
    <lineage>
        <taxon>Eukaryota</taxon>
        <taxon>Metazoa</taxon>
        <taxon>Ecdysozoa</taxon>
        <taxon>Arthropoda</taxon>
        <taxon>Hexapoda</taxon>
        <taxon>Insecta</taxon>
        <taxon>Pterygota</taxon>
        <taxon>Neoptera</taxon>
        <taxon>Endopterygota</taxon>
        <taxon>Diptera</taxon>
        <taxon>Nematocera</taxon>
        <taxon>Culicoidea</taxon>
        <taxon>Culicidae</taxon>
        <taxon>Anophelinae</taxon>
        <taxon>Anopheles</taxon>
    </lineage>
</organism>
<feature type="signal peptide" evidence="1">
    <location>
        <begin position="1"/>
        <end position="20"/>
    </location>
</feature>
<evidence type="ECO:0000256" key="1">
    <source>
        <dbReference type="SAM" id="SignalP"/>
    </source>
</evidence>
<reference evidence="2" key="1">
    <citation type="submission" date="2018-01" db="EMBL/GenBank/DDBJ databases">
        <title>An insight into the sialome of Amazonian anophelines.</title>
        <authorList>
            <person name="Ribeiro J.M."/>
            <person name="Scarpassa V."/>
            <person name="Calvo E."/>
        </authorList>
    </citation>
    <scope>NUCLEOTIDE SEQUENCE</scope>
    <source>
        <tissue evidence="2">Salivary glands</tissue>
    </source>
</reference>
<proteinExistence type="predicted"/>
<accession>A0A2M3ZX48</accession>
<dbReference type="EMBL" id="GGFM01012372">
    <property type="protein sequence ID" value="MBW33123.1"/>
    <property type="molecule type" value="Transcribed_RNA"/>
</dbReference>
<evidence type="ECO:0000313" key="2">
    <source>
        <dbReference type="EMBL" id="MBW33123.1"/>
    </source>
</evidence>
<protein>
    <submittedName>
        <fullName evidence="2">Putative secreted peptide</fullName>
    </submittedName>
</protein>
<dbReference type="AlphaFoldDB" id="A0A2M3ZX48"/>